<dbReference type="EMBL" id="JAGYWB010000018">
    <property type="protein sequence ID" value="KAI0492364.1"/>
    <property type="molecule type" value="Genomic_DNA"/>
</dbReference>
<evidence type="ECO:0000313" key="1">
    <source>
        <dbReference type="EMBL" id="KAI0492364.1"/>
    </source>
</evidence>
<keyword evidence="2" id="KW-1185">Reference proteome</keyword>
<evidence type="ECO:0000313" key="2">
    <source>
        <dbReference type="Proteomes" id="UP000829196"/>
    </source>
</evidence>
<sequence length="106" mass="12137">MLSVQSVQDVFKDGMMNYDGIIIEGDNANVIKDLQDGAIHKNDDLRGMFKDYRNIIFNCIDGKYNKLADLCANYAIVTFFIWDDLVLNKIPPSFISLLKEESYGYL</sequence>
<organism evidence="1 2">
    <name type="scientific">Dendrobium nobile</name>
    <name type="common">Orchid</name>
    <dbReference type="NCBI Taxonomy" id="94219"/>
    <lineage>
        <taxon>Eukaryota</taxon>
        <taxon>Viridiplantae</taxon>
        <taxon>Streptophyta</taxon>
        <taxon>Embryophyta</taxon>
        <taxon>Tracheophyta</taxon>
        <taxon>Spermatophyta</taxon>
        <taxon>Magnoliopsida</taxon>
        <taxon>Liliopsida</taxon>
        <taxon>Asparagales</taxon>
        <taxon>Orchidaceae</taxon>
        <taxon>Epidendroideae</taxon>
        <taxon>Malaxideae</taxon>
        <taxon>Dendrobiinae</taxon>
        <taxon>Dendrobium</taxon>
    </lineage>
</organism>
<gene>
    <name evidence="1" type="ORF">KFK09_026635</name>
</gene>
<comment type="caution">
    <text evidence="1">The sequence shown here is derived from an EMBL/GenBank/DDBJ whole genome shotgun (WGS) entry which is preliminary data.</text>
</comment>
<protein>
    <recommendedName>
        <fullName evidence="3">RNase H type-1 domain-containing protein</fullName>
    </recommendedName>
</protein>
<name>A0A8T3A8N4_DENNO</name>
<dbReference type="OrthoDB" id="10401082at2759"/>
<dbReference type="Proteomes" id="UP000829196">
    <property type="component" value="Unassembled WGS sequence"/>
</dbReference>
<proteinExistence type="predicted"/>
<reference evidence="1" key="1">
    <citation type="journal article" date="2022" name="Front. Genet.">
        <title>Chromosome-Scale Assembly of the Dendrobium nobile Genome Provides Insights Into the Molecular Mechanism of the Biosynthesis of the Medicinal Active Ingredient of Dendrobium.</title>
        <authorList>
            <person name="Xu Q."/>
            <person name="Niu S.-C."/>
            <person name="Li K.-L."/>
            <person name="Zheng P.-J."/>
            <person name="Zhang X.-J."/>
            <person name="Jia Y."/>
            <person name="Liu Y."/>
            <person name="Niu Y.-X."/>
            <person name="Yu L.-H."/>
            <person name="Chen D.-F."/>
            <person name="Zhang G.-Q."/>
        </authorList>
    </citation>
    <scope>NUCLEOTIDE SEQUENCE</scope>
    <source>
        <tissue evidence="1">Leaf</tissue>
    </source>
</reference>
<dbReference type="AlphaFoldDB" id="A0A8T3A8N4"/>
<evidence type="ECO:0008006" key="3">
    <source>
        <dbReference type="Google" id="ProtNLM"/>
    </source>
</evidence>
<accession>A0A8T3A8N4</accession>